<dbReference type="InterPro" id="IPR011044">
    <property type="entry name" value="Quino_amine_DH_bsu"/>
</dbReference>
<name>F4D0G0_PSEUX</name>
<dbReference type="AlphaFoldDB" id="F4D0G0"/>
<dbReference type="PROSITE" id="PS51257">
    <property type="entry name" value="PROKAR_LIPOPROTEIN"/>
    <property type="match status" value="1"/>
</dbReference>
<dbReference type="eggNOG" id="COG3391">
    <property type="taxonomic scope" value="Bacteria"/>
</dbReference>
<dbReference type="STRING" id="675635.Psed_4604"/>
<dbReference type="Gene3D" id="2.130.10.10">
    <property type="entry name" value="YVTN repeat-like/Quinoprotein amine dehydrogenase"/>
    <property type="match status" value="2"/>
</dbReference>
<dbReference type="EMBL" id="CP002593">
    <property type="protein sequence ID" value="AEA26756.1"/>
    <property type="molecule type" value="Genomic_DNA"/>
</dbReference>
<dbReference type="InterPro" id="IPR051200">
    <property type="entry name" value="Host-pathogen_enzymatic-act"/>
</dbReference>
<accession>F4D0G0</accession>
<dbReference type="KEGG" id="pdx:Psed_4604"/>
<dbReference type="HOGENOM" id="CLU_860159_0_0_11"/>
<reference evidence="2 3" key="1">
    <citation type="journal article" date="2011" name="J. Bacteriol.">
        <title>Genome sequence of the 1,4-dioxane-degrading Pseudonocardia dioxanivorans strain CB1190.</title>
        <authorList>
            <person name="Sales C.M."/>
            <person name="Mahendra S."/>
            <person name="Grostern A."/>
            <person name="Parales R.E."/>
            <person name="Goodwin L.A."/>
            <person name="Woyke T."/>
            <person name="Nolan M."/>
            <person name="Lapidus A."/>
            <person name="Chertkov O."/>
            <person name="Ovchinnikova G."/>
            <person name="Sczyrba A."/>
            <person name="Alvarez-Cohen L."/>
        </authorList>
    </citation>
    <scope>NUCLEOTIDE SEQUENCE [LARGE SCALE GENOMIC DNA]</scope>
    <source>
        <strain evidence="3">ATCC 55486 / DSM 44775 / JCM 13855 / CB1190</strain>
    </source>
</reference>
<gene>
    <name evidence="2" type="ordered locus">Psed_4604</name>
</gene>
<evidence type="ECO:0000313" key="2">
    <source>
        <dbReference type="EMBL" id="AEA26756.1"/>
    </source>
</evidence>
<dbReference type="Proteomes" id="UP000007809">
    <property type="component" value="Chromosome"/>
</dbReference>
<organism evidence="2 3">
    <name type="scientific">Pseudonocardia dioxanivorans (strain ATCC 55486 / DSM 44775 / JCM 13855 / CB1190)</name>
    <dbReference type="NCBI Taxonomy" id="675635"/>
    <lineage>
        <taxon>Bacteria</taxon>
        <taxon>Bacillati</taxon>
        <taxon>Actinomycetota</taxon>
        <taxon>Actinomycetes</taxon>
        <taxon>Pseudonocardiales</taxon>
        <taxon>Pseudonocardiaceae</taxon>
        <taxon>Pseudonocardia</taxon>
    </lineage>
</organism>
<dbReference type="PANTHER" id="PTHR47197:SF3">
    <property type="entry name" value="DIHYDRO-HEME D1 DEHYDROGENASE"/>
    <property type="match status" value="1"/>
</dbReference>
<proteinExistence type="predicted"/>
<evidence type="ECO:0000256" key="1">
    <source>
        <dbReference type="SAM" id="SignalP"/>
    </source>
</evidence>
<dbReference type="OrthoDB" id="3691453at2"/>
<sequence length="323" mass="32879">MTTPSIRRGVRRRVSCVVVLVAVLVALACTGQPDGGHTLSVHAPGALVLSPDGATAYVTDQTDGLVRAVETATGREHLPVDAPFTDSLTIDHHGGRLFAFSRAAGAVAVIDPVQMTVAERISAQDPVAVAVAPDDTRAYVASSRGGTVTVVDMASGAAVDRPVGALPSDVVAAGRHVYVALAASRTIAVLTPDGVVTGTVRLPTSAVTEEDPVRLGVTPDETTLLTLDPVRGELYLVDPSTSTLLATLGAAAGASMLRMSADGRRAYVVATTTHEVAEIDVAARAQVATVPVGCTPGAIAEAPDGSALLATCTDQDEVSVVPR</sequence>
<dbReference type="InterPro" id="IPR015943">
    <property type="entry name" value="WD40/YVTN_repeat-like_dom_sf"/>
</dbReference>
<keyword evidence="3" id="KW-1185">Reference proteome</keyword>
<evidence type="ECO:0000313" key="3">
    <source>
        <dbReference type="Proteomes" id="UP000007809"/>
    </source>
</evidence>
<keyword evidence="1" id="KW-0732">Signal</keyword>
<protein>
    <recommendedName>
        <fullName evidence="4">40-residue YVTN family beta-propeller repeat protein</fullName>
    </recommendedName>
</protein>
<feature type="signal peptide" evidence="1">
    <location>
        <begin position="1"/>
        <end position="28"/>
    </location>
</feature>
<feature type="chain" id="PRO_5003311577" description="40-residue YVTN family beta-propeller repeat protein" evidence="1">
    <location>
        <begin position="29"/>
        <end position="323"/>
    </location>
</feature>
<dbReference type="RefSeq" id="WP_013676669.1">
    <property type="nucleotide sequence ID" value="NC_015312.1"/>
</dbReference>
<dbReference type="SUPFAM" id="SSF50969">
    <property type="entry name" value="YVTN repeat-like/Quinoprotein amine dehydrogenase"/>
    <property type="match status" value="1"/>
</dbReference>
<dbReference type="PANTHER" id="PTHR47197">
    <property type="entry name" value="PROTEIN NIRF"/>
    <property type="match status" value="1"/>
</dbReference>
<evidence type="ECO:0008006" key="4">
    <source>
        <dbReference type="Google" id="ProtNLM"/>
    </source>
</evidence>